<dbReference type="AlphaFoldDB" id="A0A6G9HHF5"/>
<feature type="compositionally biased region" description="Low complexity" evidence="1">
    <location>
        <begin position="43"/>
        <end position="54"/>
    </location>
</feature>
<feature type="compositionally biased region" description="Basic residues" evidence="1">
    <location>
        <begin position="11"/>
        <end position="27"/>
    </location>
</feature>
<keyword evidence="2" id="KW-0614">Plasmid</keyword>
<organism evidence="2">
    <name type="scientific">Klebsiella aerogenes</name>
    <name type="common">Enterobacter aerogenes</name>
    <dbReference type="NCBI Taxonomy" id="548"/>
    <lineage>
        <taxon>Bacteria</taxon>
        <taxon>Pseudomonadati</taxon>
        <taxon>Pseudomonadota</taxon>
        <taxon>Gammaproteobacteria</taxon>
        <taxon>Enterobacterales</taxon>
        <taxon>Enterobacteriaceae</taxon>
        <taxon>Klebsiella/Raoultella group</taxon>
        <taxon>Klebsiella</taxon>
    </lineage>
</organism>
<dbReference type="EMBL" id="MT129535">
    <property type="protein sequence ID" value="QIQ10132.1"/>
    <property type="molecule type" value="Genomic_DNA"/>
</dbReference>
<gene>
    <name evidence="2" type="ORF">18-1644_00110</name>
</gene>
<protein>
    <submittedName>
        <fullName evidence="2">Uncharacterized protein</fullName>
    </submittedName>
</protein>
<feature type="region of interest" description="Disordered" evidence="1">
    <location>
        <begin position="1"/>
        <end position="54"/>
    </location>
</feature>
<reference evidence="2" key="1">
    <citation type="submission" date="2020-02" db="EMBL/GenBank/DDBJ databases">
        <title>In vivo transfer of resistant plasmids.</title>
        <authorList>
            <person name="Kim J.S."/>
            <person name="Hong C.-K."/>
            <person name="Jin Y.-H."/>
            <person name="Park S.-H."/>
            <person name="Han S."/>
            <person name="Kim H.S."/>
            <person name="Park J.-H."/>
            <person name="Yu J.K."/>
            <person name="Lee S.-M."/>
            <person name="Oh Y.-H."/>
        </authorList>
    </citation>
    <scope>NUCLEOTIDE SEQUENCE</scope>
    <source>
        <strain evidence="2">18-1644</strain>
        <plasmid evidence="2">pSECR18-1644_KPC</plasmid>
    </source>
</reference>
<proteinExistence type="predicted"/>
<evidence type="ECO:0000313" key="2">
    <source>
        <dbReference type="EMBL" id="QIQ10132.1"/>
    </source>
</evidence>
<geneLocation type="plasmid" evidence="2">
    <name>pSECR18-1644_KPC</name>
</geneLocation>
<evidence type="ECO:0000256" key="1">
    <source>
        <dbReference type="SAM" id="MobiDB-lite"/>
    </source>
</evidence>
<name>A0A6G9HHF5_KLEAE</name>
<accession>A0A6G9HHF5</accession>
<sequence length="129" mass="14495">MSSMGMLLKPLRFKKRHHSREKKRKQANSRQQTGKTRKGNAGGASARPGFPGAAGARSFSAVGQVIPCPFGYLRGLLYSAHKVPHGPEPPQIGQSFFKIIEVVNRGIPHPPELHRERIARHHFRRYPEQ</sequence>